<name>A0ABM8Q729_9BACT</name>
<keyword evidence="3" id="KW-0964">Secreted</keyword>
<feature type="signal peptide" evidence="5">
    <location>
        <begin position="1"/>
        <end position="23"/>
    </location>
</feature>
<organism evidence="7 8">
    <name type="scientific">Campylobacter majalis</name>
    <dbReference type="NCBI Taxonomy" id="2790656"/>
    <lineage>
        <taxon>Bacteria</taxon>
        <taxon>Pseudomonadati</taxon>
        <taxon>Campylobacterota</taxon>
        <taxon>Epsilonproteobacteria</taxon>
        <taxon>Campylobacterales</taxon>
        <taxon>Campylobacteraceae</taxon>
        <taxon>Campylobacter</taxon>
    </lineage>
</organism>
<dbReference type="RefSeq" id="WP_229932887.1">
    <property type="nucleotide sequence ID" value="NZ_CAJHOF010000008.1"/>
</dbReference>
<dbReference type="Pfam" id="PF02395">
    <property type="entry name" value="Peptidase_S6"/>
    <property type="match status" value="1"/>
</dbReference>
<evidence type="ECO:0000313" key="7">
    <source>
        <dbReference type="EMBL" id="CAD7288617.1"/>
    </source>
</evidence>
<dbReference type="Proteomes" id="UP000789803">
    <property type="component" value="Unassembled WGS sequence"/>
</dbReference>
<evidence type="ECO:0000256" key="4">
    <source>
        <dbReference type="ARBA" id="ARBA00022729"/>
    </source>
</evidence>
<sequence>MQKNRKIMLSIALASVLTTCAFSQNMNVNNFYYRDYLDLGQNKGVFSNTNKEIILKAKDKSEFKFVKIPNQSSRTIDGSITSLGRNYVVTANHIQRVFGANSFNVSGGNATTFSQTNYKFLTGQHGSTDTTKHYSTDTMYLKTTKYIVEGQIAPADITTLDITKNINQSNSQQNIQKISQYLKSIDDDNDARIVLYQAGTGVLKLNNSTELTNASGNTSRGGSIFLLSTNDYMMNFKTRMSHVQNFKQGIVLSARLDETFQNNTTTGDSGSGFYAYDTKKQEWVLIAVLTGHSNDARWIDLSLVSKQDFDDYKKNYEVKIDTNNELLKDKDNIIYGDKTFSIDSKKDLGYGGIVVESGTTTINGNESLKFAGFDIAKNASVNLNTKIEEDLHKIGEGSLNVNTQTGTNLRLGDGLVILNTDNAFNKIYITSGRATLKLSESITNFNTENMFFGNGGGKLDLNGKSITAKNISANDAGANIINSSTATANLTLQGNDNADTIVHTTIGGSDKNKINIAVQNTNDKTLVFNADTQIDGTLSVTNSKVAIHGHPTTHAVKTSNTSTQTIKQYDKNIPAHMDLERPSTLTQPDWDKVKFQAKQGITLENSTLSIGKDSEFNSDITANGTSAVNFGGDIDYFIDKLDGSNTQKSGSNDLLYKQEIESKKLSEQEQGNDSIKYTGTITASDQTKINSSITEFSPTLTLSNTATLIAKNLTISDNNSVNFKDNSNAKIENLILKNITDATNKIQKENTATLKITKSLTLDNAKGINLNNSQIGNLNELNLVAKNASSVMQNSATTLKGLSLNNSTYEQQGNDALSINGGNIELTNNSSLIAQNLSLENFKDENLKIDSSKFDVKNLQTDNSKLDLTKITSSQTLQSITAKNNSEITLKTWADDKIDKIKTQNNSRINFKELSFDMSSEKSMNANVGILNSVSLNNVGTIENDTLQINTLKFDDLSFGDMLKINVHFADAIKSSLDKIDYEKDYEIVTANKISGKIPYIKLSDGIFATSKLIDNKLSLQFTKEDPKSESALKNLTDNQNNELLKAIISHANSGANPTLAAQIEQAAYTKDAKVMKEILHKTETELKNIGENSKPSIINNVLFSSNLTMNSHLAHAKFNTRLTMQNAFKYPLASSGNDDIKKVFEAIEADKTKNSFWYNFGGGYFSENSGADLKFYNTNFGYDKTIDVGQASMIYGVMAGFTNAKYDAKNYKDRSKAYNIGIYADYEGANAHEFSTNLSLAYIKSEKHFSLLNNNEKAKNNGFGTLLLTQYKHRFEISDKQSIKPLVLTEFDYTKMDGFKSQNYKQDKLKEFGVNIGLGVEYAFVNEAQAHTIQTLIKKQIHRSNDNIRLNLSHANNYLEYENKTSRVKYELNYIGETRVSESFILQYNLGTSADFKGSYGGKAGIKLEYKF</sequence>
<dbReference type="SUPFAM" id="SSF103515">
    <property type="entry name" value="Autotransporter"/>
    <property type="match status" value="1"/>
</dbReference>
<accession>A0ABM8Q729</accession>
<keyword evidence="4 5" id="KW-0732">Signal</keyword>
<dbReference type="Gene3D" id="2.40.10.120">
    <property type="match status" value="1"/>
</dbReference>
<evidence type="ECO:0000259" key="6">
    <source>
        <dbReference type="PROSITE" id="PS51691"/>
    </source>
</evidence>
<dbReference type="InterPro" id="IPR012332">
    <property type="entry name" value="Autotransporter_pectin_lyase_C"/>
</dbReference>
<evidence type="ECO:0000256" key="3">
    <source>
        <dbReference type="ARBA" id="ARBA00022525"/>
    </source>
</evidence>
<reference evidence="7 8" key="1">
    <citation type="submission" date="2020-11" db="EMBL/GenBank/DDBJ databases">
        <authorList>
            <person name="Peeters C."/>
        </authorList>
    </citation>
    <scope>NUCLEOTIDE SEQUENCE [LARGE SCALE GENOMIC DNA]</scope>
    <source>
        <strain evidence="7 8">LMG 7974</strain>
    </source>
</reference>
<comment type="caution">
    <text evidence="7">The sequence shown here is derived from an EMBL/GenBank/DDBJ whole genome shotgun (WGS) entry which is preliminary data.</text>
</comment>
<dbReference type="Gene3D" id="2.160.20.20">
    <property type="match status" value="1"/>
</dbReference>
<proteinExistence type="predicted"/>
<dbReference type="Gene3D" id="2.40.128.130">
    <property type="entry name" value="Autotransporter beta-domain"/>
    <property type="match status" value="1"/>
</dbReference>
<dbReference type="InterPro" id="IPR057393">
    <property type="entry name" value="PIC_HAP1_IgA0_b-sol2"/>
</dbReference>
<dbReference type="PROSITE" id="PS51691">
    <property type="entry name" value="PEPTIDASE_S6"/>
    <property type="match status" value="1"/>
</dbReference>
<dbReference type="EMBL" id="CAJHOF010000008">
    <property type="protein sequence ID" value="CAD7288617.1"/>
    <property type="molecule type" value="Genomic_DNA"/>
</dbReference>
<protein>
    <recommendedName>
        <fullName evidence="6">Peptidase S6 domain-containing protein</fullName>
    </recommendedName>
</protein>
<evidence type="ECO:0000313" key="8">
    <source>
        <dbReference type="Proteomes" id="UP000789803"/>
    </source>
</evidence>
<dbReference type="InterPro" id="IPR030396">
    <property type="entry name" value="Peptidase_S6_dom"/>
</dbReference>
<evidence type="ECO:0000256" key="2">
    <source>
        <dbReference type="ARBA" id="ARBA00004613"/>
    </source>
</evidence>
<feature type="domain" description="Peptidase S6" evidence="6">
    <location>
        <begin position="25"/>
        <end position="312"/>
    </location>
</feature>
<dbReference type="Pfam" id="PF24078">
    <property type="entry name" value="Beta-sol_PIC_HAP1_IgA0_2nd"/>
    <property type="match status" value="1"/>
</dbReference>
<feature type="chain" id="PRO_5047356917" description="Peptidase S6 domain-containing protein" evidence="5">
    <location>
        <begin position="24"/>
        <end position="1413"/>
    </location>
</feature>
<dbReference type="InterPro" id="IPR036709">
    <property type="entry name" value="Autotransporte_beta_dom_sf"/>
</dbReference>
<evidence type="ECO:0000256" key="5">
    <source>
        <dbReference type="SAM" id="SignalP"/>
    </source>
</evidence>
<keyword evidence="8" id="KW-1185">Reference proteome</keyword>
<evidence type="ECO:0000256" key="1">
    <source>
        <dbReference type="ARBA" id="ARBA00004196"/>
    </source>
</evidence>
<comment type="subcellular location">
    <subcellularLocation>
        <location evidence="1">Cell envelope</location>
    </subcellularLocation>
    <subcellularLocation>
        <location evidence="2">Secreted</location>
    </subcellularLocation>
</comment>
<gene>
    <name evidence="7" type="ORF">LMG7974_01089</name>
</gene>